<reference evidence="4" key="3">
    <citation type="submission" date="2018-07" db="EMBL/GenBank/DDBJ databases">
        <authorList>
            <person name="Mckenzie S.K."/>
            <person name="Kronauer D.J.C."/>
        </authorList>
    </citation>
    <scope>NUCLEOTIDE SEQUENCE</scope>
    <source>
        <strain evidence="4">Clonal line C1</strain>
    </source>
</reference>
<evidence type="ECO:0000313" key="5">
    <source>
        <dbReference type="Proteomes" id="UP000053097"/>
    </source>
</evidence>
<evidence type="ECO:0000313" key="4">
    <source>
        <dbReference type="EMBL" id="RLU15015.1"/>
    </source>
</evidence>
<feature type="compositionally biased region" description="Basic residues" evidence="1">
    <location>
        <begin position="741"/>
        <end position="754"/>
    </location>
</feature>
<dbReference type="InterPro" id="IPR026180">
    <property type="entry name" value="NSL1"/>
</dbReference>
<feature type="region of interest" description="Disordered" evidence="1">
    <location>
        <begin position="1037"/>
        <end position="1104"/>
    </location>
</feature>
<feature type="compositionally biased region" description="Basic and acidic residues" evidence="1">
    <location>
        <begin position="1088"/>
        <end position="1104"/>
    </location>
</feature>
<feature type="compositionally biased region" description="Low complexity" evidence="1">
    <location>
        <begin position="781"/>
        <end position="792"/>
    </location>
</feature>
<protein>
    <recommendedName>
        <fullName evidence="2">PEHE domain-containing protein</fullName>
    </recommendedName>
</protein>
<dbReference type="PANTHER" id="PTHR22443">
    <property type="entry name" value="NON-SPECIFIC LETHAL 1, ISOFORM M"/>
    <property type="match status" value="1"/>
</dbReference>
<feature type="region of interest" description="Disordered" evidence="1">
    <location>
        <begin position="988"/>
        <end position="1008"/>
    </location>
</feature>
<organism evidence="3 5">
    <name type="scientific">Ooceraea biroi</name>
    <name type="common">Clonal raider ant</name>
    <name type="synonym">Cerapachys biroi</name>
    <dbReference type="NCBI Taxonomy" id="2015173"/>
    <lineage>
        <taxon>Eukaryota</taxon>
        <taxon>Metazoa</taxon>
        <taxon>Ecdysozoa</taxon>
        <taxon>Arthropoda</taxon>
        <taxon>Hexapoda</taxon>
        <taxon>Insecta</taxon>
        <taxon>Pterygota</taxon>
        <taxon>Neoptera</taxon>
        <taxon>Endopterygota</taxon>
        <taxon>Hymenoptera</taxon>
        <taxon>Apocrita</taxon>
        <taxon>Aculeata</taxon>
        <taxon>Formicoidea</taxon>
        <taxon>Formicidae</taxon>
        <taxon>Dorylinae</taxon>
        <taxon>Ooceraea</taxon>
    </lineage>
</organism>
<dbReference type="STRING" id="2015173.A0A026WXE8"/>
<dbReference type="OMA" id="ESCDEMQ"/>
<dbReference type="SMART" id="SM01300">
    <property type="entry name" value="PEHE"/>
    <property type="match status" value="1"/>
</dbReference>
<feature type="compositionally biased region" description="Basic residues" evidence="1">
    <location>
        <begin position="716"/>
        <end position="732"/>
    </location>
</feature>
<reference evidence="4" key="2">
    <citation type="journal article" date="2018" name="Genome Res.">
        <title>The genomic architecture and molecular evolution of ant odorant receptors.</title>
        <authorList>
            <person name="McKenzie S.K."/>
            <person name="Kronauer D.J.C."/>
        </authorList>
    </citation>
    <scope>NUCLEOTIDE SEQUENCE [LARGE SCALE GENOMIC DNA]</scope>
    <source>
        <strain evidence="4">Clonal line C1</strain>
    </source>
</reference>
<reference evidence="3 5" key="1">
    <citation type="journal article" date="2014" name="Curr. Biol.">
        <title>The genome of the clonal raider ant Cerapachys biroi.</title>
        <authorList>
            <person name="Oxley P.R."/>
            <person name="Ji L."/>
            <person name="Fetter-Pruneda I."/>
            <person name="McKenzie S.K."/>
            <person name="Li C."/>
            <person name="Hu H."/>
            <person name="Zhang G."/>
            <person name="Kronauer D.J."/>
        </authorList>
    </citation>
    <scope>NUCLEOTIDE SEQUENCE [LARGE SCALE GENOMIC DNA]</scope>
</reference>
<feature type="domain" description="PEHE" evidence="2">
    <location>
        <begin position="850"/>
        <end position="1001"/>
    </location>
</feature>
<evidence type="ECO:0000313" key="3">
    <source>
        <dbReference type="EMBL" id="EZA60697.1"/>
    </source>
</evidence>
<feature type="compositionally biased region" description="Acidic residues" evidence="1">
    <location>
        <begin position="1052"/>
        <end position="1067"/>
    </location>
</feature>
<dbReference type="Pfam" id="PF15275">
    <property type="entry name" value="PEHE"/>
    <property type="match status" value="1"/>
</dbReference>
<evidence type="ECO:0000259" key="2">
    <source>
        <dbReference type="SMART" id="SM01300"/>
    </source>
</evidence>
<evidence type="ECO:0000256" key="1">
    <source>
        <dbReference type="SAM" id="MobiDB-lite"/>
    </source>
</evidence>
<feature type="region of interest" description="Disordered" evidence="1">
    <location>
        <begin position="902"/>
        <end position="976"/>
    </location>
</feature>
<name>A0A026WXE8_OOCBI</name>
<dbReference type="OrthoDB" id="6022640at2759"/>
<feature type="compositionally biased region" description="Polar residues" evidence="1">
    <location>
        <begin position="958"/>
        <end position="970"/>
    </location>
</feature>
<feature type="region of interest" description="Disordered" evidence="1">
    <location>
        <begin position="708"/>
        <end position="821"/>
    </location>
</feature>
<dbReference type="Proteomes" id="UP000279307">
    <property type="component" value="Chromosome 14"/>
</dbReference>
<accession>A0A026WXE8</accession>
<dbReference type="GO" id="GO:0044545">
    <property type="term" value="C:NSL complex"/>
    <property type="evidence" value="ECO:0007669"/>
    <property type="project" value="TreeGrafter"/>
</dbReference>
<dbReference type="GO" id="GO:0035035">
    <property type="term" value="F:histone acetyltransferase binding"/>
    <property type="evidence" value="ECO:0007669"/>
    <property type="project" value="TreeGrafter"/>
</dbReference>
<keyword evidence="5" id="KW-1185">Reference proteome</keyword>
<dbReference type="AlphaFoldDB" id="A0A026WXE8"/>
<dbReference type="InterPro" id="IPR029332">
    <property type="entry name" value="PEHE_dom"/>
</dbReference>
<dbReference type="Proteomes" id="UP000053097">
    <property type="component" value="Unassembled WGS sequence"/>
</dbReference>
<gene>
    <name evidence="4" type="ORF">DMN91_012902</name>
    <name evidence="3" type="ORF">X777_11356</name>
</gene>
<dbReference type="EMBL" id="QOIP01000014">
    <property type="protein sequence ID" value="RLU15015.1"/>
    <property type="molecule type" value="Genomic_DNA"/>
</dbReference>
<dbReference type="PANTHER" id="PTHR22443:SF18">
    <property type="entry name" value="NON-SPECIFIC LETHAL 1, ISOFORM M"/>
    <property type="match status" value="1"/>
</dbReference>
<dbReference type="EMBL" id="KK107070">
    <property type="protein sequence ID" value="EZA60697.1"/>
    <property type="molecule type" value="Genomic_DNA"/>
</dbReference>
<sequence length="1104" mass="121773">MGVSAAHRECRSGGRARCGTSWEPLNVEAAALAASVAVMAPALTEGGPQKPENLLPTLPAAASGFLSAVQATQVCQDREIVSKFVVPANVQPSKIDEQCLRGVSKDLIRDVINSKYANDLDSLSAFASASDLIGPRNGTAAAAAEAAGQENFEEPVTLPGADHVERKVIDIIMNDPSMGDQTNNMGFLKSSADLPLVATEPETGGNKALDVDQIMAFGADIAADSEQCNMANVADIGHNVEEILQVIKSIEGAESAENISAGGGEPAQGAVDGVEMFAMPEEGFASFERDLLNDVDVMSLCNENINIADTVDQQKSNTLRLQQDIVAQKQFESERRCAFLLRRLRKLQARIVGRHVAEENTGVLELAHRGVKKYLFQELVNIGSKSNVRNFPEISGSLRSFLQKIEKMCVAQSNSVNRQRVCCRYFGGGSRDNAGSSTSGSNGNRQPVFGIPQVKLNSEEVESVAGSLSTQFHVVESNLDSDCTASSSGGESCDEMQTFNNPHQQHLPISKRAAWRYAQDRAGVASRWTWLQAQISDLEYRIRQHNDLQRQIRATKGLVVLDNTETVNGYSGALPGSTGRYNSPEGEMPASRTRPFVWSFYRKRKLLQVDRLHEVSKRAAKASTVRCNCDHVLPACALCTGRLDPMQPQEPIEQLSVQERVALVDPSFHPVLSFPDEIVHGTHLEAIMKSVEWQQKMLRGNLRITRVKDKDSNERRNKKLPNRTKYTARLKKSSSTILTARIKRKMLKNGKRNRLPHERSVPGLNKKKISKLPTEDDDDISALSSSSKHSSPVPSPLQHVTASSEKNTVKEKSSNSHGRLRQNSYDIDNIVIPYSVAASTRPEKLQYKEILTPKWRLCDEPSKMDVKNGIMHRPGQDSDFEDISDETIALRHERSEREEYKRFMTHLNMPNQTRIRHNRRLDSRADSGANTPDPMSPHASSDFGGDAVSPLTSPPATPSQDTEQNPQQPASGLDPHRASALQNSFRRRAMPGLKLGKDDATTAFTEDENEILPYEPRIFPLSEEVYDKMLEVMPDGHWQASSTSLCSRDGEKGDDDGEMMDSPESDSTESACCDVDGEDPNDPEWTVADDRDTEKERIRPTAKR</sequence>
<proteinExistence type="predicted"/>